<dbReference type="SUPFAM" id="SSF58014">
    <property type="entry name" value="Coiled-coil domain of nucleotide exchange factor GrpE"/>
    <property type="match status" value="1"/>
</dbReference>
<keyword evidence="3" id="KW-0963">Cytoplasm</keyword>
<comment type="function">
    <text evidence="3 4">Participates actively in the response to hyperosmotic and heat shock by preventing the aggregation of stress-denatured proteins, in association with DnaK and GrpE. It is the nucleotide exchange factor for DnaK and may function as a thermosensor. Unfolded proteins bind initially to DnaJ; upon interaction with the DnaJ-bound protein, DnaK hydrolyzes its bound ATP, resulting in the formation of a stable complex. GrpE releases ADP from DnaK; ATP binding to DnaK triggers the release of the substrate protein, thus completing the reaction cycle. Several rounds of ATP-dependent interactions between DnaJ, DnaK and GrpE are required for fully efficient folding.</text>
</comment>
<evidence type="ECO:0000256" key="1">
    <source>
        <dbReference type="ARBA" id="ARBA00009054"/>
    </source>
</evidence>
<dbReference type="GO" id="GO:0006457">
    <property type="term" value="P:protein folding"/>
    <property type="evidence" value="ECO:0007669"/>
    <property type="project" value="InterPro"/>
</dbReference>
<evidence type="ECO:0000256" key="5">
    <source>
        <dbReference type="RuleBase" id="RU004478"/>
    </source>
</evidence>
<dbReference type="PRINTS" id="PR00773">
    <property type="entry name" value="GRPEPROTEIN"/>
</dbReference>
<dbReference type="GO" id="GO:0042803">
    <property type="term" value="F:protein homodimerization activity"/>
    <property type="evidence" value="ECO:0007669"/>
    <property type="project" value="InterPro"/>
</dbReference>
<dbReference type="Proteomes" id="UP000178771">
    <property type="component" value="Unassembled WGS sequence"/>
</dbReference>
<dbReference type="InterPro" id="IPR009012">
    <property type="entry name" value="GrpE_head"/>
</dbReference>
<organism evidence="7 8">
    <name type="scientific">candidate division WWE3 bacterium RIFCSPLOWO2_01_FULL_39_13</name>
    <dbReference type="NCBI Taxonomy" id="1802624"/>
    <lineage>
        <taxon>Bacteria</taxon>
        <taxon>Katanobacteria</taxon>
    </lineage>
</organism>
<name>A0A1F4V5F0_UNCKA</name>
<dbReference type="GO" id="GO:0005737">
    <property type="term" value="C:cytoplasm"/>
    <property type="evidence" value="ECO:0007669"/>
    <property type="project" value="UniProtKB-SubCell"/>
</dbReference>
<protein>
    <recommendedName>
        <fullName evidence="3 4">Protein GrpE</fullName>
    </recommendedName>
    <alternativeName>
        <fullName evidence="3">HSP-70 cofactor</fullName>
    </alternativeName>
</protein>
<dbReference type="PANTHER" id="PTHR21237">
    <property type="entry name" value="GRPE PROTEIN"/>
    <property type="match status" value="1"/>
</dbReference>
<evidence type="ECO:0000313" key="7">
    <source>
        <dbReference type="EMBL" id="OGC52407.1"/>
    </source>
</evidence>
<evidence type="ECO:0000256" key="3">
    <source>
        <dbReference type="HAMAP-Rule" id="MF_01151"/>
    </source>
</evidence>
<comment type="subunit">
    <text evidence="3">Homodimer.</text>
</comment>
<sequence>MKSKIDKKAVDKRQEKIPSLDDLNKEIQDCLTNNVELEQLYKRALADYQNLNKRQAEEREKIAKYSAERIISRFLDVLEALENSQNHLKDEGISKIIDMMKTVFDNEGLSEINPVGASFDPASHEAIGESEGKANIVVSVHRKGYKLNGKVIRPAVVTVGNGSGEVQENV</sequence>
<evidence type="ECO:0000256" key="4">
    <source>
        <dbReference type="RuleBase" id="RU000639"/>
    </source>
</evidence>
<dbReference type="AlphaFoldDB" id="A0A1F4V5F0"/>
<dbReference type="Gene3D" id="2.30.22.10">
    <property type="entry name" value="Head domain of nucleotide exchange factor GrpE"/>
    <property type="match status" value="1"/>
</dbReference>
<evidence type="ECO:0000313" key="8">
    <source>
        <dbReference type="Proteomes" id="UP000178771"/>
    </source>
</evidence>
<feature type="coiled-coil region" evidence="6">
    <location>
        <begin position="20"/>
        <end position="68"/>
    </location>
</feature>
<dbReference type="PROSITE" id="PS01071">
    <property type="entry name" value="GRPE"/>
    <property type="match status" value="1"/>
</dbReference>
<dbReference type="Gene3D" id="3.90.20.20">
    <property type="match status" value="1"/>
</dbReference>
<dbReference type="InterPro" id="IPR013805">
    <property type="entry name" value="GrpE_CC"/>
</dbReference>
<dbReference type="STRING" id="1802624.A2982_00970"/>
<keyword evidence="6" id="KW-0175">Coiled coil</keyword>
<reference evidence="7 8" key="1">
    <citation type="journal article" date="2016" name="Nat. Commun.">
        <title>Thousands of microbial genomes shed light on interconnected biogeochemical processes in an aquifer system.</title>
        <authorList>
            <person name="Anantharaman K."/>
            <person name="Brown C.T."/>
            <person name="Hug L.A."/>
            <person name="Sharon I."/>
            <person name="Castelle C.J."/>
            <person name="Probst A.J."/>
            <person name="Thomas B.C."/>
            <person name="Singh A."/>
            <person name="Wilkins M.J."/>
            <person name="Karaoz U."/>
            <person name="Brodie E.L."/>
            <person name="Williams K.H."/>
            <person name="Hubbard S.S."/>
            <person name="Banfield J.F."/>
        </authorList>
    </citation>
    <scope>NUCLEOTIDE SEQUENCE [LARGE SCALE GENOMIC DNA]</scope>
</reference>
<proteinExistence type="inferred from homology"/>
<dbReference type="HAMAP" id="MF_01151">
    <property type="entry name" value="GrpE"/>
    <property type="match status" value="1"/>
</dbReference>
<dbReference type="SUPFAM" id="SSF51064">
    <property type="entry name" value="Head domain of nucleotide exchange factor GrpE"/>
    <property type="match status" value="1"/>
</dbReference>
<accession>A0A1F4V5F0</accession>
<keyword evidence="3 4" id="KW-0346">Stress response</keyword>
<dbReference type="Pfam" id="PF01025">
    <property type="entry name" value="GrpE"/>
    <property type="match status" value="1"/>
</dbReference>
<dbReference type="InterPro" id="IPR000740">
    <property type="entry name" value="GrpE"/>
</dbReference>
<dbReference type="PANTHER" id="PTHR21237:SF23">
    <property type="entry name" value="GRPE PROTEIN HOMOLOG, MITOCHONDRIAL"/>
    <property type="match status" value="1"/>
</dbReference>
<keyword evidence="2 3" id="KW-0143">Chaperone</keyword>
<dbReference type="GO" id="GO:0000774">
    <property type="term" value="F:adenyl-nucleotide exchange factor activity"/>
    <property type="evidence" value="ECO:0007669"/>
    <property type="project" value="InterPro"/>
</dbReference>
<comment type="caution">
    <text evidence="7">The sequence shown here is derived from an EMBL/GenBank/DDBJ whole genome shotgun (WGS) entry which is preliminary data.</text>
</comment>
<comment type="subcellular location">
    <subcellularLocation>
        <location evidence="3">Cytoplasm</location>
    </subcellularLocation>
</comment>
<evidence type="ECO:0000256" key="6">
    <source>
        <dbReference type="SAM" id="Coils"/>
    </source>
</evidence>
<dbReference type="CDD" id="cd00446">
    <property type="entry name" value="GrpE"/>
    <property type="match status" value="1"/>
</dbReference>
<gene>
    <name evidence="3" type="primary">grpE</name>
    <name evidence="7" type="ORF">A2982_00970</name>
</gene>
<dbReference type="GO" id="GO:0051087">
    <property type="term" value="F:protein-folding chaperone binding"/>
    <property type="evidence" value="ECO:0007669"/>
    <property type="project" value="InterPro"/>
</dbReference>
<comment type="similarity">
    <text evidence="1 3 5">Belongs to the GrpE family.</text>
</comment>
<dbReference type="GO" id="GO:0051082">
    <property type="term" value="F:unfolded protein binding"/>
    <property type="evidence" value="ECO:0007669"/>
    <property type="project" value="TreeGrafter"/>
</dbReference>
<dbReference type="EMBL" id="MEVH01000001">
    <property type="protein sequence ID" value="OGC52407.1"/>
    <property type="molecule type" value="Genomic_DNA"/>
</dbReference>
<evidence type="ECO:0000256" key="2">
    <source>
        <dbReference type="ARBA" id="ARBA00023186"/>
    </source>
</evidence>